<dbReference type="PANTHER" id="PTHR12547">
    <property type="entry name" value="CCCH ZINC FINGER/TIS11-RELATED"/>
    <property type="match status" value="1"/>
</dbReference>
<evidence type="ECO:0000256" key="4">
    <source>
        <dbReference type="ARBA" id="ARBA00022833"/>
    </source>
</evidence>
<dbReference type="Pfam" id="PF14608">
    <property type="entry name" value="zf-CCCH_2"/>
    <property type="match status" value="1"/>
</dbReference>
<feature type="zinc finger region" description="C3H1-type" evidence="5">
    <location>
        <begin position="163"/>
        <end position="190"/>
    </location>
</feature>
<evidence type="ECO:0000313" key="9">
    <source>
        <dbReference type="Proteomes" id="UP001237642"/>
    </source>
</evidence>
<dbReference type="InterPro" id="IPR036855">
    <property type="entry name" value="Znf_CCCH_sf"/>
</dbReference>
<dbReference type="FunFam" id="4.10.1000.10:FF:000001">
    <property type="entry name" value="zinc finger CCCH domain-containing protein 15-like"/>
    <property type="match status" value="1"/>
</dbReference>
<evidence type="ECO:0000256" key="6">
    <source>
        <dbReference type="SAM" id="MobiDB-lite"/>
    </source>
</evidence>
<accession>A0AAD8LWB1</accession>
<dbReference type="Pfam" id="PF00642">
    <property type="entry name" value="zf-CCCH"/>
    <property type="match status" value="1"/>
</dbReference>
<dbReference type="PANTHER" id="PTHR12547:SF18">
    <property type="entry name" value="PROTEIN TIS11"/>
    <property type="match status" value="1"/>
</dbReference>
<keyword evidence="2" id="KW-0677">Repeat</keyword>
<feature type="domain" description="C3H1-type" evidence="7">
    <location>
        <begin position="163"/>
        <end position="190"/>
    </location>
</feature>
<keyword evidence="4 5" id="KW-0862">Zinc</keyword>
<dbReference type="Proteomes" id="UP001237642">
    <property type="component" value="Unassembled WGS sequence"/>
</dbReference>
<dbReference type="InterPro" id="IPR045877">
    <property type="entry name" value="ZFP36-like"/>
</dbReference>
<dbReference type="InterPro" id="IPR000571">
    <property type="entry name" value="Znf_CCCH"/>
</dbReference>
<dbReference type="PROSITE" id="PS50103">
    <property type="entry name" value="ZF_C3H1"/>
    <property type="match status" value="2"/>
</dbReference>
<dbReference type="EMBL" id="JAUIZM010000079">
    <property type="protein sequence ID" value="KAK1349825.1"/>
    <property type="molecule type" value="Genomic_DNA"/>
</dbReference>
<sequence length="310" mass="33724">MERIYINNNSKLQNLMVLSGVVSPINTSPVSLYNYPQRSSGFDLRVNSGVLSCLENLDSPIVRYNRSGSPRPKSPIVFSTPVKVMEDVVVMDGVLVGPVSGGRDRSLSMSDSGGSSSSGGNGFYKTEICRQWEDFGSCRYGAKCQFAHGKEERRPTRFSNKSKLETQICNLYTSGSCSYGFRCRFIHQQNNSPASGKDSSFTVTSSTPQTLSQSDSSASATDSPVSVIPFKTRTVSPIKQENAMNSSESSTITFARTDWSPLDDGIKVLLPCSSSTDKALQRDVGAYINSILYGSSERKTLPVFAAICPR</sequence>
<evidence type="ECO:0000259" key="7">
    <source>
        <dbReference type="PROSITE" id="PS50103"/>
    </source>
</evidence>
<dbReference type="GO" id="GO:0003729">
    <property type="term" value="F:mRNA binding"/>
    <property type="evidence" value="ECO:0007669"/>
    <property type="project" value="InterPro"/>
</dbReference>
<evidence type="ECO:0000256" key="2">
    <source>
        <dbReference type="ARBA" id="ARBA00022737"/>
    </source>
</evidence>
<evidence type="ECO:0000256" key="5">
    <source>
        <dbReference type="PROSITE-ProRule" id="PRU00723"/>
    </source>
</evidence>
<feature type="region of interest" description="Disordered" evidence="6">
    <location>
        <begin position="193"/>
        <end position="223"/>
    </location>
</feature>
<feature type="zinc finger region" description="C3H1-type" evidence="5">
    <location>
        <begin position="123"/>
        <end position="151"/>
    </location>
</feature>
<dbReference type="AlphaFoldDB" id="A0AAD8LWB1"/>
<keyword evidence="1 5" id="KW-0479">Metal-binding</keyword>
<evidence type="ECO:0000313" key="8">
    <source>
        <dbReference type="EMBL" id="KAK1349825.1"/>
    </source>
</evidence>
<reference evidence="8" key="2">
    <citation type="submission" date="2023-05" db="EMBL/GenBank/DDBJ databases">
        <authorList>
            <person name="Schelkunov M.I."/>
        </authorList>
    </citation>
    <scope>NUCLEOTIDE SEQUENCE</scope>
    <source>
        <strain evidence="8">Hsosn_3</strain>
        <tissue evidence="8">Leaf</tissue>
    </source>
</reference>
<feature type="compositionally biased region" description="Low complexity" evidence="6">
    <location>
        <begin position="208"/>
        <end position="223"/>
    </location>
</feature>
<keyword evidence="9" id="KW-1185">Reference proteome</keyword>
<organism evidence="8 9">
    <name type="scientific">Heracleum sosnowskyi</name>
    <dbReference type="NCBI Taxonomy" id="360622"/>
    <lineage>
        <taxon>Eukaryota</taxon>
        <taxon>Viridiplantae</taxon>
        <taxon>Streptophyta</taxon>
        <taxon>Embryophyta</taxon>
        <taxon>Tracheophyta</taxon>
        <taxon>Spermatophyta</taxon>
        <taxon>Magnoliopsida</taxon>
        <taxon>eudicotyledons</taxon>
        <taxon>Gunneridae</taxon>
        <taxon>Pentapetalae</taxon>
        <taxon>asterids</taxon>
        <taxon>campanulids</taxon>
        <taxon>Apiales</taxon>
        <taxon>Apiaceae</taxon>
        <taxon>Apioideae</taxon>
        <taxon>apioid superclade</taxon>
        <taxon>Tordylieae</taxon>
        <taxon>Tordyliinae</taxon>
        <taxon>Heracleum</taxon>
    </lineage>
</organism>
<comment type="caution">
    <text evidence="8">The sequence shown here is derived from an EMBL/GenBank/DDBJ whole genome shotgun (WGS) entry which is preliminary data.</text>
</comment>
<reference evidence="8" key="1">
    <citation type="submission" date="2023-02" db="EMBL/GenBank/DDBJ databases">
        <title>Genome of toxic invasive species Heracleum sosnowskyi carries increased number of genes despite the absence of recent whole-genome duplications.</title>
        <authorList>
            <person name="Schelkunov M."/>
            <person name="Shtratnikova V."/>
            <person name="Makarenko M."/>
            <person name="Klepikova A."/>
            <person name="Omelchenko D."/>
            <person name="Novikova G."/>
            <person name="Obukhova E."/>
            <person name="Bogdanov V."/>
            <person name="Penin A."/>
            <person name="Logacheva M."/>
        </authorList>
    </citation>
    <scope>NUCLEOTIDE SEQUENCE</scope>
    <source>
        <strain evidence="8">Hsosn_3</strain>
        <tissue evidence="8">Leaf</tissue>
    </source>
</reference>
<dbReference type="SMART" id="SM00356">
    <property type="entry name" value="ZnF_C3H1"/>
    <property type="match status" value="2"/>
</dbReference>
<dbReference type="Gene3D" id="4.10.1000.10">
    <property type="entry name" value="Zinc finger, CCCH-type"/>
    <property type="match status" value="2"/>
</dbReference>
<dbReference type="SUPFAM" id="SSF90229">
    <property type="entry name" value="CCCH zinc finger"/>
    <property type="match status" value="2"/>
</dbReference>
<keyword evidence="3 5" id="KW-0863">Zinc-finger</keyword>
<dbReference type="GO" id="GO:0008270">
    <property type="term" value="F:zinc ion binding"/>
    <property type="evidence" value="ECO:0007669"/>
    <property type="project" value="UniProtKB-KW"/>
</dbReference>
<proteinExistence type="predicted"/>
<feature type="domain" description="C3H1-type" evidence="7">
    <location>
        <begin position="123"/>
        <end position="151"/>
    </location>
</feature>
<gene>
    <name evidence="8" type="ORF">POM88_054750</name>
</gene>
<name>A0AAD8LWB1_9APIA</name>
<feature type="compositionally biased region" description="Polar residues" evidence="6">
    <location>
        <begin position="193"/>
        <end position="207"/>
    </location>
</feature>
<evidence type="ECO:0000256" key="1">
    <source>
        <dbReference type="ARBA" id="ARBA00022723"/>
    </source>
</evidence>
<protein>
    <submittedName>
        <fullName evidence="8">C3H1-type domain-containing protein</fullName>
    </submittedName>
</protein>
<evidence type="ECO:0000256" key="3">
    <source>
        <dbReference type="ARBA" id="ARBA00022771"/>
    </source>
</evidence>